<dbReference type="GeneID" id="71984000"/>
<proteinExistence type="inferred from homology"/>
<dbReference type="GO" id="GO:0005524">
    <property type="term" value="F:ATP binding"/>
    <property type="evidence" value="ECO:0007669"/>
    <property type="project" value="UniProtKB-UniRule"/>
</dbReference>
<evidence type="ECO:0000256" key="1">
    <source>
        <dbReference type="ARBA" id="ARBA00022701"/>
    </source>
</evidence>
<dbReference type="InterPro" id="IPR036961">
    <property type="entry name" value="Kinesin_motor_dom_sf"/>
</dbReference>
<feature type="compositionally biased region" description="Basic residues" evidence="7">
    <location>
        <begin position="940"/>
        <end position="949"/>
    </location>
</feature>
<dbReference type="EMBL" id="CP090166">
    <property type="protein sequence ID" value="UJO16909.1"/>
    <property type="molecule type" value="Genomic_DNA"/>
</dbReference>
<dbReference type="InterPro" id="IPR001752">
    <property type="entry name" value="Kinesin_motor_dom"/>
</dbReference>
<keyword evidence="3 6" id="KW-0067">ATP-binding</keyword>
<evidence type="ECO:0000313" key="9">
    <source>
        <dbReference type="EMBL" id="UJO16909.1"/>
    </source>
</evidence>
<dbReference type="GO" id="GO:0008017">
    <property type="term" value="F:microtubule binding"/>
    <property type="evidence" value="ECO:0007669"/>
    <property type="project" value="InterPro"/>
</dbReference>
<keyword evidence="1" id="KW-0493">Microtubule</keyword>
<evidence type="ECO:0000256" key="3">
    <source>
        <dbReference type="ARBA" id="ARBA00022840"/>
    </source>
</evidence>
<feature type="compositionally biased region" description="Low complexity" evidence="7">
    <location>
        <begin position="814"/>
        <end position="828"/>
    </location>
</feature>
<protein>
    <submittedName>
        <fullName evidence="9">Kinesin-like protein 6</fullName>
    </submittedName>
</protein>
<keyword evidence="10" id="KW-1185">Reference proteome</keyword>
<feature type="region of interest" description="Disordered" evidence="7">
    <location>
        <begin position="700"/>
        <end position="1067"/>
    </location>
</feature>
<feature type="domain" description="Kinesin motor" evidence="8">
    <location>
        <begin position="11"/>
        <end position="384"/>
    </location>
</feature>
<dbReference type="PANTHER" id="PTHR47968">
    <property type="entry name" value="CENTROMERE PROTEIN E"/>
    <property type="match status" value="1"/>
</dbReference>
<name>A0A9Q8LGB0_PASFU</name>
<dbReference type="GO" id="GO:0005874">
    <property type="term" value="C:microtubule"/>
    <property type="evidence" value="ECO:0007669"/>
    <property type="project" value="UniProtKB-KW"/>
</dbReference>
<accession>A0A9Q8LGB0</accession>
<feature type="compositionally biased region" description="Basic and acidic residues" evidence="7">
    <location>
        <begin position="917"/>
        <end position="933"/>
    </location>
</feature>
<evidence type="ECO:0000256" key="5">
    <source>
        <dbReference type="ARBA" id="ARBA00023175"/>
    </source>
</evidence>
<dbReference type="Gene3D" id="3.40.850.10">
    <property type="entry name" value="Kinesin motor domain"/>
    <property type="match status" value="1"/>
</dbReference>
<dbReference type="InterPro" id="IPR027417">
    <property type="entry name" value="P-loop_NTPase"/>
</dbReference>
<dbReference type="CDD" id="cd01370">
    <property type="entry name" value="KISc_KIP3_like"/>
    <property type="match status" value="1"/>
</dbReference>
<dbReference type="InterPro" id="IPR019821">
    <property type="entry name" value="Kinesin_motor_CS"/>
</dbReference>
<evidence type="ECO:0000256" key="7">
    <source>
        <dbReference type="SAM" id="MobiDB-lite"/>
    </source>
</evidence>
<evidence type="ECO:0000256" key="2">
    <source>
        <dbReference type="ARBA" id="ARBA00022741"/>
    </source>
</evidence>
<comment type="similarity">
    <text evidence="6">Belongs to the TRAFAC class myosin-kinesin ATPase superfamily. Kinesin family.</text>
</comment>
<dbReference type="KEGG" id="ffu:CLAFUR5_04122"/>
<dbReference type="PROSITE" id="PS50067">
    <property type="entry name" value="KINESIN_MOTOR_2"/>
    <property type="match status" value="1"/>
</dbReference>
<feature type="compositionally biased region" description="Polar residues" evidence="7">
    <location>
        <begin position="859"/>
        <end position="868"/>
    </location>
</feature>
<dbReference type="Pfam" id="PF00225">
    <property type="entry name" value="Kinesin"/>
    <property type="match status" value="1"/>
</dbReference>
<keyword evidence="5 6" id="KW-0505">Motor protein</keyword>
<dbReference type="PROSITE" id="PS00411">
    <property type="entry name" value="KINESIN_MOTOR_1"/>
    <property type="match status" value="1"/>
</dbReference>
<feature type="binding site" evidence="6">
    <location>
        <begin position="137"/>
        <end position="144"/>
    </location>
    <ligand>
        <name>ATP</name>
        <dbReference type="ChEBI" id="CHEBI:30616"/>
    </ligand>
</feature>
<dbReference type="PANTHER" id="PTHR47968:SF13">
    <property type="entry name" value="KINESIN-LIKE PROTEIN KIF19 ISOFORM X1"/>
    <property type="match status" value="1"/>
</dbReference>
<dbReference type="AlphaFoldDB" id="A0A9Q8LGB0"/>
<dbReference type="OrthoDB" id="3176171at2759"/>
<evidence type="ECO:0000313" key="10">
    <source>
        <dbReference type="Proteomes" id="UP000756132"/>
    </source>
</evidence>
<dbReference type="SUPFAM" id="SSF52540">
    <property type="entry name" value="P-loop containing nucleoside triphosphate hydrolases"/>
    <property type="match status" value="1"/>
</dbReference>
<dbReference type="InterPro" id="IPR027640">
    <property type="entry name" value="Kinesin-like_fam"/>
</dbReference>
<reference evidence="9" key="1">
    <citation type="submission" date="2021-12" db="EMBL/GenBank/DDBJ databases">
        <authorList>
            <person name="Zaccaron A."/>
            <person name="Stergiopoulos I."/>
        </authorList>
    </citation>
    <scope>NUCLEOTIDE SEQUENCE</scope>
    <source>
        <strain evidence="9">Race5_Kim</strain>
    </source>
</reference>
<dbReference type="FunFam" id="3.40.850.10:FF:000053">
    <property type="entry name" value="Kinesin family"/>
    <property type="match status" value="1"/>
</dbReference>
<dbReference type="GO" id="GO:0007018">
    <property type="term" value="P:microtubule-based movement"/>
    <property type="evidence" value="ECO:0007669"/>
    <property type="project" value="InterPro"/>
</dbReference>
<dbReference type="Proteomes" id="UP000756132">
    <property type="component" value="Chromosome 4"/>
</dbReference>
<keyword evidence="2 6" id="KW-0547">Nucleotide-binding</keyword>
<keyword evidence="4" id="KW-0175">Coiled coil</keyword>
<dbReference type="GO" id="GO:0003777">
    <property type="term" value="F:microtubule motor activity"/>
    <property type="evidence" value="ECO:0007669"/>
    <property type="project" value="InterPro"/>
</dbReference>
<gene>
    <name evidence="9" type="ORF">CLAFUR5_04122</name>
</gene>
<dbReference type="RefSeq" id="XP_047761275.1">
    <property type="nucleotide sequence ID" value="XM_047903270.1"/>
</dbReference>
<reference evidence="9" key="2">
    <citation type="journal article" date="2022" name="Microb. Genom.">
        <title>A chromosome-scale genome assembly of the tomato pathogen Cladosporium fulvum reveals a compartmentalized genome architecture and the presence of a dispensable chromosome.</title>
        <authorList>
            <person name="Zaccaron A.Z."/>
            <person name="Chen L.H."/>
            <person name="Samaras A."/>
            <person name="Stergiopoulos I."/>
        </authorList>
    </citation>
    <scope>NUCLEOTIDE SEQUENCE</scope>
    <source>
        <strain evidence="9">Race5_Kim</strain>
    </source>
</reference>
<evidence type="ECO:0000259" key="8">
    <source>
        <dbReference type="PROSITE" id="PS50067"/>
    </source>
</evidence>
<feature type="compositionally biased region" description="Basic residues" evidence="7">
    <location>
        <begin position="739"/>
        <end position="751"/>
    </location>
</feature>
<sequence>MAAAATDGASTIQVAVRVRPFTIQEAAQVQRNDDTPLFLGDGSLAAAPKARSGKGMRNVIKVLDDKTLIFDPPEDGQIQRLSRHTSITTGKRSKDQTFGFDRVLDEHTSQAEVYDQTTRGLLDSVLDGFNCTVFAYGATGCGKTHTITGSSQEPGIIFMTMQELFERIEDLKDMKTCEVSLSYLEIYNERIRDLLSDDPEKQDLSLQENSEQDVVVDKLSTHKPENVKEVMDMVVQGNSKRTQSPTEANATSSRSHAVLQVAVTLKDRDATTGETVSESVTCSTLRIIDLAGSERASATKNRGARLTEGANINKSLLALGSCINALCDRRIKHIPYRNSKLTRLLKFSLGGNCRTVMIVCISPCSVHFDETQNTLRYANRAKNIQTKSVRNVFSVDRHVKDYVVKINEQVQRINELTAQLKEHESSSYTKFNKAASKKVEILREGIRRIRNAYDHSSPERQDRIKTMQQLRLVERRISAISGWVGAFDQVCEARGDEDPPAALMTVRKTAQGILLELETSRQHCHQRLIKNNWTRAIETALQDVIGKLHNLDGAVAESPEEQSLCKEVEMMKSSAEIDCHLAVIEQEKVGEAGLMRVMLLAHFETIAIIGQIMQMSEDEAVQAAKEVLGKVLMSCTEATGQVVKPDGSLHITEAVPPRRSGTPRKAKATALMGPSPTKFKIRQSLSAAPAPSAIPAHTAAELQPSPDVGMSPVRGPMSSPRKRVRVGGMARKPFSSGTPRKKLSPTKKRVVKWKDEGEEGASLVEYQPTPKLANSTPPMPMMADSDREEPPVPNLSYDADGEIMSSPLPALPMSRNPPTSTRRPTPSSMARKSVSSRFANGFLSKKADGSPMMPPPGLNNATNRPTAISGSYSSDEESSPLREMNGNRAPHTLPSPDDSSPPLAPPTLNAEQVQDTSEIHSDLENNTFSDKEAAQQIRSAMHKGKRHSRSSVGGGIPTRQRSTRESIARRRSPTAATSPSSDSNTVFSASHARRFVTSHRDDSSRSSILSPRVQPITKGTLPLTARRSMFDLGGTPRDTPPVNRPTSRVSSVLPGSAVRPNSKAAWR</sequence>
<feature type="compositionally biased region" description="Low complexity" evidence="7">
    <location>
        <begin position="890"/>
        <end position="901"/>
    </location>
</feature>
<organism evidence="9 10">
    <name type="scientific">Passalora fulva</name>
    <name type="common">Tomato leaf mold</name>
    <name type="synonym">Cladosporium fulvum</name>
    <dbReference type="NCBI Taxonomy" id="5499"/>
    <lineage>
        <taxon>Eukaryota</taxon>
        <taxon>Fungi</taxon>
        <taxon>Dikarya</taxon>
        <taxon>Ascomycota</taxon>
        <taxon>Pezizomycotina</taxon>
        <taxon>Dothideomycetes</taxon>
        <taxon>Dothideomycetidae</taxon>
        <taxon>Mycosphaerellales</taxon>
        <taxon>Mycosphaerellaceae</taxon>
        <taxon>Fulvia</taxon>
    </lineage>
</organism>
<evidence type="ECO:0000256" key="6">
    <source>
        <dbReference type="PROSITE-ProRule" id="PRU00283"/>
    </source>
</evidence>
<dbReference type="SMART" id="SM00129">
    <property type="entry name" value="KISc"/>
    <property type="match status" value="1"/>
</dbReference>
<evidence type="ECO:0000256" key="4">
    <source>
        <dbReference type="ARBA" id="ARBA00023054"/>
    </source>
</evidence>
<dbReference type="PRINTS" id="PR00380">
    <property type="entry name" value="KINESINHEAVY"/>
</dbReference>